<reference evidence="2" key="1">
    <citation type="journal article" date="2014" name="Int. J. Syst. Evol. Microbiol.">
        <title>Complete genome sequence of Corynebacterium casei LMG S-19264T (=DSM 44701T), isolated from a smear-ripened cheese.</title>
        <authorList>
            <consortium name="US DOE Joint Genome Institute (JGI-PGF)"/>
            <person name="Walter F."/>
            <person name="Albersmeier A."/>
            <person name="Kalinowski J."/>
            <person name="Ruckert C."/>
        </authorList>
    </citation>
    <scope>NUCLEOTIDE SEQUENCE</scope>
    <source>
        <strain evidence="2">JCM 19596</strain>
    </source>
</reference>
<organism evidence="2 3">
    <name type="scientific">Halocalculus aciditolerans</name>
    <dbReference type="NCBI Taxonomy" id="1383812"/>
    <lineage>
        <taxon>Archaea</taxon>
        <taxon>Methanobacteriati</taxon>
        <taxon>Methanobacteriota</taxon>
        <taxon>Stenosarchaea group</taxon>
        <taxon>Halobacteria</taxon>
        <taxon>Halobacteriales</taxon>
        <taxon>Halobacteriaceae</taxon>
        <taxon>Halocalculus</taxon>
    </lineage>
</organism>
<comment type="caution">
    <text evidence="2">The sequence shown here is derived from an EMBL/GenBank/DDBJ whole genome shotgun (WGS) entry which is preliminary data.</text>
</comment>
<reference evidence="2" key="2">
    <citation type="submission" date="2020-09" db="EMBL/GenBank/DDBJ databases">
        <authorList>
            <person name="Sun Q."/>
            <person name="Ohkuma M."/>
        </authorList>
    </citation>
    <scope>NUCLEOTIDE SEQUENCE</scope>
    <source>
        <strain evidence="2">JCM 19596</strain>
    </source>
</reference>
<keyword evidence="3" id="KW-1185">Reference proteome</keyword>
<evidence type="ECO:0000313" key="2">
    <source>
        <dbReference type="EMBL" id="GGL59045.1"/>
    </source>
</evidence>
<proteinExistence type="predicted"/>
<dbReference type="AlphaFoldDB" id="A0A830F6E9"/>
<evidence type="ECO:0000313" key="3">
    <source>
        <dbReference type="Proteomes" id="UP000607197"/>
    </source>
</evidence>
<protein>
    <submittedName>
        <fullName evidence="2">Uncharacterized protein</fullName>
    </submittedName>
</protein>
<name>A0A830F6E9_9EURY</name>
<feature type="region of interest" description="Disordered" evidence="1">
    <location>
        <begin position="1"/>
        <end position="20"/>
    </location>
</feature>
<gene>
    <name evidence="2" type="ORF">GCM10009039_16620</name>
</gene>
<dbReference type="Proteomes" id="UP000607197">
    <property type="component" value="Unassembled WGS sequence"/>
</dbReference>
<dbReference type="EMBL" id="BMPG01000002">
    <property type="protein sequence ID" value="GGL59045.1"/>
    <property type="molecule type" value="Genomic_DNA"/>
</dbReference>
<sequence length="98" mass="10395">MCGMATRGTTEGAGRPSADALPVDGRALSFALGDRLTAAETPVAAFDHAASPGGIRLYPATEHTRILALRSPVGHRRFYEVDDGVEDALDDADDWQRA</sequence>
<accession>A0A830F6E9</accession>
<evidence type="ECO:0000256" key="1">
    <source>
        <dbReference type="SAM" id="MobiDB-lite"/>
    </source>
</evidence>